<feature type="compositionally biased region" description="Basic and acidic residues" evidence="1">
    <location>
        <begin position="30"/>
        <end position="47"/>
    </location>
</feature>
<feature type="region of interest" description="Disordered" evidence="1">
    <location>
        <begin position="19"/>
        <end position="47"/>
    </location>
</feature>
<comment type="caution">
    <text evidence="2">The sequence shown here is derived from an EMBL/GenBank/DDBJ whole genome shotgun (WGS) entry which is preliminary data.</text>
</comment>
<proteinExistence type="predicted"/>
<evidence type="ECO:0000256" key="1">
    <source>
        <dbReference type="SAM" id="MobiDB-lite"/>
    </source>
</evidence>
<protein>
    <submittedName>
        <fullName evidence="2">Uncharacterized protein</fullName>
    </submittedName>
</protein>
<evidence type="ECO:0000313" key="2">
    <source>
        <dbReference type="EMBL" id="KAL3308978.1"/>
    </source>
</evidence>
<sequence length="163" mass="18364">MDESTSVVSKEGVYDLPFGLRQQQSLPARESSEYCESPREMKRRPKQVDNPKKILIRDVIAVASSLMHLTRDTFMVIRKSETVKETMKSARETRKRIFDTSSADRLADYLGKTPSKCGIFNKAIAVGANLSAELSAIGLNYRISLGEAKERKRTAYHVEPLPQ</sequence>
<keyword evidence="3" id="KW-1185">Reference proteome</keyword>
<dbReference type="Proteomes" id="UP001626550">
    <property type="component" value="Unassembled WGS sequence"/>
</dbReference>
<gene>
    <name evidence="2" type="ORF">Ciccas_012483</name>
</gene>
<reference evidence="2 3" key="1">
    <citation type="submission" date="2024-11" db="EMBL/GenBank/DDBJ databases">
        <title>Adaptive evolution of stress response genes in parasites aligns with host niche diversity.</title>
        <authorList>
            <person name="Hahn C."/>
            <person name="Resl P."/>
        </authorList>
    </citation>
    <scope>NUCLEOTIDE SEQUENCE [LARGE SCALE GENOMIC DNA]</scope>
    <source>
        <strain evidence="2">EGGRZ-B1_66</strain>
        <tissue evidence="2">Body</tissue>
    </source>
</reference>
<organism evidence="2 3">
    <name type="scientific">Cichlidogyrus casuarinus</name>
    <dbReference type="NCBI Taxonomy" id="1844966"/>
    <lineage>
        <taxon>Eukaryota</taxon>
        <taxon>Metazoa</taxon>
        <taxon>Spiralia</taxon>
        <taxon>Lophotrochozoa</taxon>
        <taxon>Platyhelminthes</taxon>
        <taxon>Monogenea</taxon>
        <taxon>Monopisthocotylea</taxon>
        <taxon>Dactylogyridea</taxon>
        <taxon>Ancyrocephalidae</taxon>
        <taxon>Cichlidogyrus</taxon>
    </lineage>
</organism>
<dbReference type="EMBL" id="JBJKFK010004454">
    <property type="protein sequence ID" value="KAL3308978.1"/>
    <property type="molecule type" value="Genomic_DNA"/>
</dbReference>
<dbReference type="AlphaFoldDB" id="A0ABD2PN81"/>
<evidence type="ECO:0000313" key="3">
    <source>
        <dbReference type="Proteomes" id="UP001626550"/>
    </source>
</evidence>
<name>A0ABD2PN81_9PLAT</name>
<accession>A0ABD2PN81</accession>